<dbReference type="InterPro" id="IPR023210">
    <property type="entry name" value="NADP_OxRdtase_dom"/>
</dbReference>
<dbReference type="PROSITE" id="PS00798">
    <property type="entry name" value="ALDOKETO_REDUCTASE_1"/>
    <property type="match status" value="1"/>
</dbReference>
<accession>A0A430AQW2</accession>
<dbReference type="InterPro" id="IPR044500">
    <property type="entry name" value="AKR5G"/>
</dbReference>
<dbReference type="PANTHER" id="PTHR43827">
    <property type="entry name" value="2,5-DIKETO-D-GLUCONIC ACID REDUCTASE"/>
    <property type="match status" value="1"/>
</dbReference>
<dbReference type="PRINTS" id="PR00069">
    <property type="entry name" value="ALDKETRDTASE"/>
</dbReference>
<dbReference type="Pfam" id="PF00248">
    <property type="entry name" value="Aldo_ket_red"/>
    <property type="match status" value="1"/>
</dbReference>
<keyword evidence="9" id="KW-1185">Reference proteome</keyword>
<evidence type="ECO:0000313" key="9">
    <source>
        <dbReference type="Proteomes" id="UP000287605"/>
    </source>
</evidence>
<evidence type="ECO:0000256" key="5">
    <source>
        <dbReference type="PIRSR" id="PIRSR000097-2"/>
    </source>
</evidence>
<feature type="active site" description="Proton donor" evidence="4">
    <location>
        <position position="52"/>
    </location>
</feature>
<dbReference type="PROSITE" id="PS00062">
    <property type="entry name" value="ALDOKETO_REDUCTASE_2"/>
    <property type="match status" value="1"/>
</dbReference>
<dbReference type="GO" id="GO:0016616">
    <property type="term" value="F:oxidoreductase activity, acting on the CH-OH group of donors, NAD or NADP as acceptor"/>
    <property type="evidence" value="ECO:0007669"/>
    <property type="project" value="UniProtKB-ARBA"/>
</dbReference>
<dbReference type="SUPFAM" id="SSF51430">
    <property type="entry name" value="NAD(P)-linked oxidoreductase"/>
    <property type="match status" value="1"/>
</dbReference>
<reference evidence="8 9" key="1">
    <citation type="submission" date="2017-05" db="EMBL/GenBank/DDBJ databases">
        <title>Vagococcus spp. assemblies.</title>
        <authorList>
            <person name="Gulvik C.A."/>
        </authorList>
    </citation>
    <scope>NUCLEOTIDE SEQUENCE [LARGE SCALE GENOMIC DNA]</scope>
    <source>
        <strain evidence="8 9">CCUG 51432</strain>
    </source>
</reference>
<feature type="domain" description="NADP-dependent oxidoreductase" evidence="7">
    <location>
        <begin position="17"/>
        <end position="260"/>
    </location>
</feature>
<dbReference type="FunFam" id="3.20.20.100:FF:000015">
    <property type="entry name" value="Oxidoreductase, aldo/keto reductase family"/>
    <property type="match status" value="1"/>
</dbReference>
<evidence type="ECO:0000256" key="2">
    <source>
        <dbReference type="ARBA" id="ARBA00022857"/>
    </source>
</evidence>
<proteinExistence type="inferred from homology"/>
<dbReference type="EMBL" id="NGKA01000014">
    <property type="protein sequence ID" value="RSU10530.1"/>
    <property type="molecule type" value="Genomic_DNA"/>
</dbReference>
<evidence type="ECO:0000256" key="4">
    <source>
        <dbReference type="PIRSR" id="PIRSR000097-1"/>
    </source>
</evidence>
<evidence type="ECO:0000256" key="3">
    <source>
        <dbReference type="ARBA" id="ARBA00023002"/>
    </source>
</evidence>
<evidence type="ECO:0000256" key="6">
    <source>
        <dbReference type="PIRSR" id="PIRSR000097-3"/>
    </source>
</evidence>
<dbReference type="PIRSF" id="PIRSF000097">
    <property type="entry name" value="AKR"/>
    <property type="match status" value="1"/>
</dbReference>
<dbReference type="PROSITE" id="PS00063">
    <property type="entry name" value="ALDOKETO_REDUCTASE_3"/>
    <property type="match status" value="1"/>
</dbReference>
<dbReference type="PANTHER" id="PTHR43827:SF3">
    <property type="entry name" value="NADP-DEPENDENT OXIDOREDUCTASE DOMAIN-CONTAINING PROTEIN"/>
    <property type="match status" value="1"/>
</dbReference>
<dbReference type="OrthoDB" id="9804790at2"/>
<feature type="site" description="Lowers pKa of active site Tyr" evidence="6">
    <location>
        <position position="77"/>
    </location>
</feature>
<dbReference type="AlphaFoldDB" id="A0A430AQW2"/>
<sequence length="274" mass="31256">MDITKTIRLNNGVEMPRLGLGVWRAEEGGQVENAVKWALEFGYRSIDTAKVYGNEAGVGKAIRESGVPREELFVTTKVWNDEQGYESTLKAFDNSLRDLQLDYIDLYLIHWPVEGKYNDTWRAMEEIYASGKVKAIGVSNFHAHHLDDLMSHAEIVPVINQIELHPYLNQKELRDYCKDKGIVVEAWSPLGQGKVLENEVLRQIAAKYNKTVAQIILRWDLQHDIVTIPKSVTKSRIIENGSVFDFQLTDEDMAKIDGLNKNERFGANPDTFDF</sequence>
<evidence type="ECO:0000256" key="1">
    <source>
        <dbReference type="ARBA" id="ARBA00007905"/>
    </source>
</evidence>
<dbReference type="Proteomes" id="UP000287605">
    <property type="component" value="Unassembled WGS sequence"/>
</dbReference>
<dbReference type="CDD" id="cd19157">
    <property type="entry name" value="AKR_AKR5G1-3"/>
    <property type="match status" value="1"/>
</dbReference>
<evidence type="ECO:0000259" key="7">
    <source>
        <dbReference type="Pfam" id="PF00248"/>
    </source>
</evidence>
<keyword evidence="2" id="KW-0521">NADP</keyword>
<gene>
    <name evidence="8" type="ORF">CBF29_09565</name>
</gene>
<dbReference type="InterPro" id="IPR020471">
    <property type="entry name" value="AKR"/>
</dbReference>
<evidence type="ECO:0000313" key="8">
    <source>
        <dbReference type="EMBL" id="RSU10530.1"/>
    </source>
</evidence>
<feature type="binding site" evidence="5">
    <location>
        <position position="110"/>
    </location>
    <ligand>
        <name>substrate</name>
    </ligand>
</feature>
<comment type="similarity">
    <text evidence="1">Belongs to the aldo/keto reductase family.</text>
</comment>
<keyword evidence="3" id="KW-0560">Oxidoreductase</keyword>
<protein>
    <submittedName>
        <fullName evidence="8">Aldo/keto reductase</fullName>
    </submittedName>
</protein>
<dbReference type="InterPro" id="IPR018170">
    <property type="entry name" value="Aldo/ket_reductase_CS"/>
</dbReference>
<organism evidence="8 9">
    <name type="scientific">Vagococcus elongatus</name>
    <dbReference type="NCBI Taxonomy" id="180344"/>
    <lineage>
        <taxon>Bacteria</taxon>
        <taxon>Bacillati</taxon>
        <taxon>Bacillota</taxon>
        <taxon>Bacilli</taxon>
        <taxon>Lactobacillales</taxon>
        <taxon>Enterococcaceae</taxon>
        <taxon>Vagococcus</taxon>
    </lineage>
</organism>
<comment type="caution">
    <text evidence="8">The sequence shown here is derived from an EMBL/GenBank/DDBJ whole genome shotgun (WGS) entry which is preliminary data.</text>
</comment>
<dbReference type="InterPro" id="IPR036812">
    <property type="entry name" value="NAD(P)_OxRdtase_dom_sf"/>
</dbReference>
<dbReference type="RefSeq" id="WP_126809508.1">
    <property type="nucleotide sequence ID" value="NZ_NGKA01000014.1"/>
</dbReference>
<name>A0A430AQW2_9ENTE</name>
<dbReference type="Gene3D" id="3.20.20.100">
    <property type="entry name" value="NADP-dependent oxidoreductase domain"/>
    <property type="match status" value="1"/>
</dbReference>